<evidence type="ECO:0000313" key="5">
    <source>
        <dbReference type="Proteomes" id="UP000278807"/>
    </source>
</evidence>
<feature type="domain" description="BPTI/Kunitz inhibitor" evidence="3">
    <location>
        <begin position="720"/>
        <end position="770"/>
    </location>
</feature>
<dbReference type="SUPFAM" id="SSF57362">
    <property type="entry name" value="BPTI-like"/>
    <property type="match status" value="3"/>
</dbReference>
<dbReference type="FunFam" id="4.10.410.10:FF:000004">
    <property type="entry name" value="Tissue factor pathway inhibitor"/>
    <property type="match status" value="1"/>
</dbReference>
<dbReference type="Proteomes" id="UP000278807">
    <property type="component" value="Unassembled WGS sequence"/>
</dbReference>
<dbReference type="InterPro" id="IPR050098">
    <property type="entry name" value="TFPI/VKTCI-like"/>
</dbReference>
<sequence>MLLSSLAMPRANLNQLTLPMVLSLLIFLFSPASWAFDGRLSLGAALDTSDKTMRIEFPASVGEQLHLTQYPLEIYGKEIEQIKIYANGFVVLGNHSLELPLNYPSQTAYSKHRLNEIQGDFIGVFTTVNQCSPKGKIIIREVDVNEVESGTCLFEHIVRIGSIIDTAELYSEGTEFLADYILTITWENMGCVPSSEPLTNTFTLALVRMEDRVYAIFQYDDIQWTADHSTSSLPPEAGIFIHDEDTPQLPRNNMHIEPHVWNEESNIAVPGEWFFPLNDGPIDVDVEAQSKIRMLTEDFVETSTTNCPDMVVNNPPSTTPGHDGGSSTSPTQESSTMTVPPSSYQTDSESPSSTGYATEVTYNPPFTTSEGVPSDVVVTDQEITSSSQTPSDKTTYDDYYATPPSMDPQNCDSGACEDQMSSCFIFDGQNCCVCPPGYYGGGQEGCHPLKPKESRRIYVDGELKIDLPHQEPTTSSFFLDTEVRSDNSLLTQSGTNNLPRNFSTIHALSPIFNIINTFFALPREEANDDHIFNVFSLTSGFTAPFNFSFYVTVGRYGRLSVKGDLKRVSSDRDDYKGSLNIQIRPDGSFLPLDSPLVNSDGLLQVDNQQDRLVELERVEAGRVQFTPLTFNFISASGERVAVEIKGDGEADTREGACLLADGSLLKIGQKYAFNLGSQGYCREDCQSESSCSFYCVDTPILASSASGGSQVKSTPIPSVCQMELDAGPCAGYFVRYGFHSQKGHCIEFVYGGCQGNANNFESISECEAECGNGDNEEPPRQSEDVCSLPTDTGPCYAFIRRYAYNPSTRRCEIFTYGGCQGNDNNFETEEECERRCGGSEIIFSPGAGVTEGTGGIGGIGSVSGDVCSLPSEVGPCSDYVLKYTYNTSSGRCEMFYYGGCEGNDNRFENLEECQQRCESSVSRVD</sequence>
<reference evidence="6" key="1">
    <citation type="submission" date="2017-02" db="UniProtKB">
        <authorList>
            <consortium name="WormBaseParasite"/>
        </authorList>
    </citation>
    <scope>IDENTIFICATION</scope>
</reference>
<dbReference type="SMART" id="SM00131">
    <property type="entry name" value="KU"/>
    <property type="match status" value="3"/>
</dbReference>
<dbReference type="Gene3D" id="2.40.155.10">
    <property type="entry name" value="Green fluorescent protein"/>
    <property type="match status" value="1"/>
</dbReference>
<dbReference type="OrthoDB" id="6274071at2759"/>
<feature type="region of interest" description="Disordered" evidence="2">
    <location>
        <begin position="305"/>
        <end position="372"/>
    </location>
</feature>
<dbReference type="InterPro" id="IPR009017">
    <property type="entry name" value="GFP"/>
</dbReference>
<dbReference type="InterPro" id="IPR036880">
    <property type="entry name" value="Kunitz_BPTI_sf"/>
</dbReference>
<dbReference type="STRING" id="102285.A0A0R3TSP5"/>
<dbReference type="PROSITE" id="PS00280">
    <property type="entry name" value="BPTI_KUNITZ_1"/>
    <property type="match status" value="2"/>
</dbReference>
<organism evidence="6">
    <name type="scientific">Rodentolepis nana</name>
    <name type="common">Dwarf tapeworm</name>
    <name type="synonym">Hymenolepis nana</name>
    <dbReference type="NCBI Taxonomy" id="102285"/>
    <lineage>
        <taxon>Eukaryota</taxon>
        <taxon>Metazoa</taxon>
        <taxon>Spiralia</taxon>
        <taxon>Lophotrochozoa</taxon>
        <taxon>Platyhelminthes</taxon>
        <taxon>Cestoda</taxon>
        <taxon>Eucestoda</taxon>
        <taxon>Cyclophyllidea</taxon>
        <taxon>Hymenolepididae</taxon>
        <taxon>Rodentolepis</taxon>
    </lineage>
</organism>
<dbReference type="GO" id="GO:0007160">
    <property type="term" value="P:cell-matrix adhesion"/>
    <property type="evidence" value="ECO:0007669"/>
    <property type="project" value="InterPro"/>
</dbReference>
<evidence type="ECO:0000313" key="4">
    <source>
        <dbReference type="EMBL" id="VDO08494.1"/>
    </source>
</evidence>
<evidence type="ECO:0000256" key="1">
    <source>
        <dbReference type="ARBA" id="ARBA00023157"/>
    </source>
</evidence>
<reference evidence="4 5" key="2">
    <citation type="submission" date="2018-11" db="EMBL/GenBank/DDBJ databases">
        <authorList>
            <consortium name="Pathogen Informatics"/>
        </authorList>
    </citation>
    <scope>NUCLEOTIDE SEQUENCE [LARGE SCALE GENOMIC DNA]</scope>
</reference>
<dbReference type="Pfam" id="PF06119">
    <property type="entry name" value="NIDO"/>
    <property type="match status" value="1"/>
</dbReference>
<evidence type="ECO:0000313" key="6">
    <source>
        <dbReference type="WBParaSite" id="HNAJ_0001068001-mRNA-1"/>
    </source>
</evidence>
<protein>
    <submittedName>
        <fullName evidence="6">BPTI/Kunitz inhibitor domain-containing protein</fullName>
    </submittedName>
</protein>
<feature type="compositionally biased region" description="Polar residues" evidence="2">
    <location>
        <begin position="314"/>
        <end position="371"/>
    </location>
</feature>
<dbReference type="SMART" id="SM00539">
    <property type="entry name" value="NIDO"/>
    <property type="match status" value="1"/>
</dbReference>
<dbReference type="CDD" id="cd00109">
    <property type="entry name" value="Kunitz-type"/>
    <property type="match status" value="3"/>
</dbReference>
<feature type="domain" description="BPTI/Kunitz inhibitor" evidence="3">
    <location>
        <begin position="786"/>
        <end position="836"/>
    </location>
</feature>
<proteinExistence type="predicted"/>
<evidence type="ECO:0000259" key="3">
    <source>
        <dbReference type="PROSITE" id="PS50279"/>
    </source>
</evidence>
<evidence type="ECO:0000256" key="2">
    <source>
        <dbReference type="SAM" id="MobiDB-lite"/>
    </source>
</evidence>
<dbReference type="GO" id="GO:0005615">
    <property type="term" value="C:extracellular space"/>
    <property type="evidence" value="ECO:0007669"/>
    <property type="project" value="TreeGrafter"/>
</dbReference>
<gene>
    <name evidence="4" type="ORF">HNAJ_LOCUS10675</name>
</gene>
<dbReference type="PANTHER" id="PTHR10083">
    <property type="entry name" value="KUNITZ-TYPE PROTEASE INHIBITOR-RELATED"/>
    <property type="match status" value="1"/>
</dbReference>
<keyword evidence="5" id="KW-1185">Reference proteome</keyword>
<dbReference type="PRINTS" id="PR00759">
    <property type="entry name" value="BASICPTASE"/>
</dbReference>
<accession>A0A0R3TSP5</accession>
<dbReference type="InterPro" id="IPR003886">
    <property type="entry name" value="NIDO_dom"/>
</dbReference>
<dbReference type="EMBL" id="UZAE01013154">
    <property type="protein sequence ID" value="VDO08494.1"/>
    <property type="molecule type" value="Genomic_DNA"/>
</dbReference>
<dbReference type="InterPro" id="IPR002223">
    <property type="entry name" value="Kunitz_BPTI"/>
</dbReference>
<dbReference type="Pfam" id="PF00014">
    <property type="entry name" value="Kunitz_BPTI"/>
    <property type="match status" value="3"/>
</dbReference>
<dbReference type="AlphaFoldDB" id="A0A0R3TSP5"/>
<dbReference type="PROSITE" id="PS50279">
    <property type="entry name" value="BPTI_KUNITZ_2"/>
    <property type="match status" value="3"/>
</dbReference>
<name>A0A0R3TSP5_RODNA</name>
<dbReference type="WBParaSite" id="HNAJ_0001068001-mRNA-1">
    <property type="protein sequence ID" value="HNAJ_0001068001-mRNA-1"/>
    <property type="gene ID" value="HNAJ_0001068001"/>
</dbReference>
<dbReference type="InterPro" id="IPR020901">
    <property type="entry name" value="Prtase_inh_Kunz-CS"/>
</dbReference>
<dbReference type="FunFam" id="4.10.410.10:FF:000020">
    <property type="entry name" value="Collagen, type VI, alpha 3"/>
    <property type="match status" value="2"/>
</dbReference>
<dbReference type="GO" id="GO:0004867">
    <property type="term" value="F:serine-type endopeptidase inhibitor activity"/>
    <property type="evidence" value="ECO:0007669"/>
    <property type="project" value="InterPro"/>
</dbReference>
<dbReference type="PANTHER" id="PTHR10083:SF374">
    <property type="entry name" value="BPTI_KUNITZ INHIBITOR DOMAIN-CONTAINING PROTEIN"/>
    <property type="match status" value="1"/>
</dbReference>
<dbReference type="Gene3D" id="4.10.410.10">
    <property type="entry name" value="Pancreatic trypsin inhibitor Kunitz domain"/>
    <property type="match status" value="3"/>
</dbReference>
<keyword evidence="1" id="KW-1015">Disulfide bond</keyword>
<feature type="domain" description="BPTI/Kunitz inhibitor" evidence="3">
    <location>
        <begin position="867"/>
        <end position="917"/>
    </location>
</feature>